<dbReference type="WBParaSite" id="ALUE_0000484401-mRNA-1">
    <property type="protein sequence ID" value="ALUE_0000484401-mRNA-1"/>
    <property type="gene ID" value="ALUE_0000484401"/>
</dbReference>
<evidence type="ECO:0000313" key="3">
    <source>
        <dbReference type="WBParaSite" id="ALUE_0000484401-mRNA-1"/>
    </source>
</evidence>
<sequence>MPATTTHIRTTAKPSAPVIQAGTSTSIPEYYLTDKTMAESAPRTSPEALFHHTTSTTSTDVSEEILQDAVTPTSMNSFFEQNILNHNSLPSEFPLKSAAVSSTATVAFDSTTTTSKSLTTTNSFNIFIPATVRTRCRTIIEERSTFSVKKGTSKWIICDSETFNSTTSSKQHRAVVAIFLLFVTLEMFINI</sequence>
<proteinExistence type="predicted"/>
<feature type="compositionally biased region" description="Polar residues" evidence="1">
    <location>
        <begin position="1"/>
        <end position="13"/>
    </location>
</feature>
<feature type="region of interest" description="Disordered" evidence="1">
    <location>
        <begin position="1"/>
        <end position="20"/>
    </location>
</feature>
<name>A0A0M3HRD2_ASCLU</name>
<dbReference type="AlphaFoldDB" id="A0A0M3HRD2"/>
<evidence type="ECO:0000256" key="1">
    <source>
        <dbReference type="SAM" id="MobiDB-lite"/>
    </source>
</evidence>
<organism evidence="2 3">
    <name type="scientific">Ascaris lumbricoides</name>
    <name type="common">Giant roundworm</name>
    <dbReference type="NCBI Taxonomy" id="6252"/>
    <lineage>
        <taxon>Eukaryota</taxon>
        <taxon>Metazoa</taxon>
        <taxon>Ecdysozoa</taxon>
        <taxon>Nematoda</taxon>
        <taxon>Chromadorea</taxon>
        <taxon>Rhabditida</taxon>
        <taxon>Spirurina</taxon>
        <taxon>Ascaridomorpha</taxon>
        <taxon>Ascaridoidea</taxon>
        <taxon>Ascarididae</taxon>
        <taxon>Ascaris</taxon>
    </lineage>
</organism>
<evidence type="ECO:0000313" key="2">
    <source>
        <dbReference type="Proteomes" id="UP000036681"/>
    </source>
</evidence>
<accession>A0A0M3HRD2</accession>
<keyword evidence="2" id="KW-1185">Reference proteome</keyword>
<reference evidence="3" key="1">
    <citation type="submission" date="2017-02" db="UniProtKB">
        <authorList>
            <consortium name="WormBaseParasite"/>
        </authorList>
    </citation>
    <scope>IDENTIFICATION</scope>
</reference>
<dbReference type="Proteomes" id="UP000036681">
    <property type="component" value="Unplaced"/>
</dbReference>
<protein>
    <submittedName>
        <fullName evidence="3">Uncharacterized protein</fullName>
    </submittedName>
</protein>